<keyword evidence="3" id="KW-1185">Reference proteome</keyword>
<evidence type="ECO:0000313" key="3">
    <source>
        <dbReference type="Proteomes" id="UP000073601"/>
    </source>
</evidence>
<evidence type="ECO:0000313" key="2">
    <source>
        <dbReference type="EMBL" id="CZF85475.1"/>
    </source>
</evidence>
<dbReference type="Proteomes" id="UP000073601">
    <property type="component" value="Unassembled WGS sequence"/>
</dbReference>
<keyword evidence="1" id="KW-0812">Transmembrane</keyword>
<reference evidence="3" key="1">
    <citation type="submission" date="2016-02" db="EMBL/GenBank/DDBJ databases">
        <authorList>
            <person name="Rodrigo-Torres Lidia"/>
            <person name="Arahal R.David."/>
        </authorList>
    </citation>
    <scope>NUCLEOTIDE SEQUENCE [LARGE SCALE GENOMIC DNA]</scope>
    <source>
        <strain evidence="3">CECT 8713</strain>
    </source>
</reference>
<proteinExistence type="predicted"/>
<protein>
    <submittedName>
        <fullName evidence="2">Uncharacterized protein</fullName>
    </submittedName>
</protein>
<gene>
    <name evidence="2" type="ORF">GMA8713_03547</name>
</gene>
<organism evidence="2 3">
    <name type="scientific">Grimontia marina</name>
    <dbReference type="NCBI Taxonomy" id="646534"/>
    <lineage>
        <taxon>Bacteria</taxon>
        <taxon>Pseudomonadati</taxon>
        <taxon>Pseudomonadota</taxon>
        <taxon>Gammaproteobacteria</taxon>
        <taxon>Vibrionales</taxon>
        <taxon>Vibrionaceae</taxon>
        <taxon>Grimontia</taxon>
    </lineage>
</organism>
<name>A0A128FG54_9GAMM</name>
<feature type="transmembrane region" description="Helical" evidence="1">
    <location>
        <begin position="12"/>
        <end position="36"/>
    </location>
</feature>
<accession>A0A128FG54</accession>
<dbReference type="EMBL" id="FIZY01000037">
    <property type="protein sequence ID" value="CZF85475.1"/>
    <property type="molecule type" value="Genomic_DNA"/>
</dbReference>
<keyword evidence="1" id="KW-0472">Membrane</keyword>
<sequence length="38" mass="4541">MRIVYIFSLQTVMKIIFVATIFRATNLFDLTTFTFFMV</sequence>
<dbReference type="AlphaFoldDB" id="A0A128FG54"/>
<evidence type="ECO:0000256" key="1">
    <source>
        <dbReference type="SAM" id="Phobius"/>
    </source>
</evidence>
<keyword evidence="1" id="KW-1133">Transmembrane helix</keyword>